<evidence type="ECO:0000313" key="2">
    <source>
        <dbReference type="EMBL" id="CCI39229.1"/>
    </source>
</evidence>
<reference evidence="2 3" key="1">
    <citation type="submission" date="2012-05" db="EMBL/GenBank/DDBJ databases">
        <title>Recombination and specialization in a pathogen metapopulation.</title>
        <authorList>
            <person name="Gardiner A."/>
            <person name="Kemen E."/>
            <person name="Schultz-Larsen T."/>
            <person name="MacLean D."/>
            <person name="Van Oosterhout C."/>
            <person name="Jones J.D.G."/>
        </authorList>
    </citation>
    <scope>NUCLEOTIDE SEQUENCE [LARGE SCALE GENOMIC DNA]</scope>
    <source>
        <strain evidence="2 3">Ac Nc2</strain>
    </source>
</reference>
<feature type="domain" description="Ribosomal protein eL8/eL30/eS12/Gadd45" evidence="1">
    <location>
        <begin position="44"/>
        <end position="112"/>
    </location>
</feature>
<gene>
    <name evidence="2" type="ORF">BN9_000120</name>
</gene>
<dbReference type="Proteomes" id="UP000053237">
    <property type="component" value="Unassembled WGS sequence"/>
</dbReference>
<accession>A0A024FYU1</accession>
<dbReference type="Pfam" id="PF01248">
    <property type="entry name" value="Ribosomal_L7Ae"/>
    <property type="match status" value="1"/>
</dbReference>
<dbReference type="InParanoid" id="A0A024FYU1"/>
<dbReference type="InterPro" id="IPR004038">
    <property type="entry name" value="Ribosomal_eL8/eL30/eS12/Gad45"/>
</dbReference>
<dbReference type="AlphaFoldDB" id="A0A024FYU1"/>
<protein>
    <recommendedName>
        <fullName evidence="1">Ribosomal protein eL8/eL30/eS12/Gadd45 domain-containing protein</fullName>
    </recommendedName>
</protein>
<proteinExistence type="predicted"/>
<evidence type="ECO:0000313" key="3">
    <source>
        <dbReference type="Proteomes" id="UP000053237"/>
    </source>
</evidence>
<evidence type="ECO:0000259" key="1">
    <source>
        <dbReference type="Pfam" id="PF01248"/>
    </source>
</evidence>
<comment type="caution">
    <text evidence="2">The sequence shown here is derived from an EMBL/GenBank/DDBJ whole genome shotgun (WGS) entry which is preliminary data.</text>
</comment>
<dbReference type="OrthoDB" id="20109at2759"/>
<name>A0A024FYU1_9STRA</name>
<dbReference type="InterPro" id="IPR029064">
    <property type="entry name" value="Ribosomal_eL30-like_sf"/>
</dbReference>
<dbReference type="Gene3D" id="3.30.1330.30">
    <property type="match status" value="1"/>
</dbReference>
<dbReference type="EMBL" id="CAIX01000001">
    <property type="protein sequence ID" value="CCI39229.1"/>
    <property type="molecule type" value="Genomic_DNA"/>
</dbReference>
<organism evidence="2 3">
    <name type="scientific">Albugo candida</name>
    <dbReference type="NCBI Taxonomy" id="65357"/>
    <lineage>
        <taxon>Eukaryota</taxon>
        <taxon>Sar</taxon>
        <taxon>Stramenopiles</taxon>
        <taxon>Oomycota</taxon>
        <taxon>Peronosporomycetes</taxon>
        <taxon>Albuginales</taxon>
        <taxon>Albuginaceae</taxon>
        <taxon>Albugo</taxon>
    </lineage>
</organism>
<sequence>MLPPQKASGFGAQFEKLSKEDRDIVLDRIERELVVILREKPVVRQSIAFGVREVQKCILDHSARIVIFTQQPESSLFNHIPLLCRLHCIPICILHLSPDKLGKLFAMKRLAVFTIKANHLVDVSTDEITLADYEQKVGSVVKFFCGKASKKI</sequence>
<dbReference type="SUPFAM" id="SSF55315">
    <property type="entry name" value="L30e-like"/>
    <property type="match status" value="1"/>
</dbReference>
<keyword evidence="3" id="KW-1185">Reference proteome</keyword>